<dbReference type="Pfam" id="PF00246">
    <property type="entry name" value="Peptidase_M14"/>
    <property type="match status" value="1"/>
</dbReference>
<organism evidence="6 7">
    <name type="scientific">Stylonychia lemnae</name>
    <name type="common">Ciliate</name>
    <dbReference type="NCBI Taxonomy" id="5949"/>
    <lineage>
        <taxon>Eukaryota</taxon>
        <taxon>Sar</taxon>
        <taxon>Alveolata</taxon>
        <taxon>Ciliophora</taxon>
        <taxon>Intramacronucleata</taxon>
        <taxon>Spirotrichea</taxon>
        <taxon>Stichotrichia</taxon>
        <taxon>Sporadotrichida</taxon>
        <taxon>Oxytrichidae</taxon>
        <taxon>Stylonychinae</taxon>
        <taxon>Stylonychia</taxon>
    </lineage>
</organism>
<feature type="compositionally biased region" description="Basic and acidic residues" evidence="3">
    <location>
        <begin position="858"/>
        <end position="868"/>
    </location>
</feature>
<dbReference type="InterPro" id="IPR000834">
    <property type="entry name" value="Peptidase_M14"/>
</dbReference>
<keyword evidence="4" id="KW-1133">Transmembrane helix</keyword>
<dbReference type="GO" id="GO:0004181">
    <property type="term" value="F:metallocarboxypeptidase activity"/>
    <property type="evidence" value="ECO:0007669"/>
    <property type="project" value="InterPro"/>
</dbReference>
<dbReference type="PANTHER" id="PTHR11705:SF119">
    <property type="entry name" value="OS02G0119300 PROTEIN"/>
    <property type="match status" value="1"/>
</dbReference>
<evidence type="ECO:0000256" key="1">
    <source>
        <dbReference type="ARBA" id="ARBA00001947"/>
    </source>
</evidence>
<feature type="domain" description="Peptidase M14" evidence="5">
    <location>
        <begin position="30"/>
        <end position="271"/>
    </location>
</feature>
<evidence type="ECO:0000256" key="3">
    <source>
        <dbReference type="SAM" id="MobiDB-lite"/>
    </source>
</evidence>
<sequence>MSHSEGKLDYYKNLLGAEQFQFNKVVPDEKHYMLFVSGHNANSMTSLNMVMSQVSYYIYAYLRGQQDVVTLLKLNVIRVYPLINPDGYEYVRQTYLNQNYTYSYDLEGFVKNRANLNSLCPYPMVGVSLRNNYDYKFGVDDVGSDGESDCQEFFRGRTAFSEVETQAIKNEIESMTKDKGINYSAVIFIESHPNTNALIIPNNYLREQLNVLLAQQDGRIYKFFMDLAEYYEPSTGQNLFVGNTIDIFGKSNNGDPNDWIFQMKKILTMTLFLAAPEYHGSSLIDIELPDLCKIKSKNKFNHEVCDQPSDFYDLYVYQAIDLNNNGRVDTTGNVKFELQSNMNLYKLFVRSSRAMPYLNTPFFQSPATGAISLELPDIERDNLRNIGIICIFHYEVDNITSIQDVREKLVYNELVSFVITFENGAAKMVGQASINLQLIYTYLNTRLIEESLNAGKFRSTKVILYMFYIAIVALNLIWLLQIRFNICRKNQRKDQFTGQSAFQGEVEMKIFEEADIQDKAGGDYYLDHDELYQKQLGLIQNGSTFKSSDNEYSPRRHSNINHLLMSDASLISQMNSKNTSHIGAKKAQLLIDLPQNNYDSGLASGRYLESTRSLLVNSRQDNKFGSDYDTDTQQQLYPSNQVMQDPYTHQAQYIDMKRNPRKLRKSRDQNVEQIIDNDMLIFGKVEKITKEQFRVERSAKGKTKIIKEIDHPREAKRKQLRKIVSNIQEEENENSYFQADQSNITVRHVQNDDPEDNIQIQQEVQEMSKTRKKSKKSINFYKEDQLYEQNSKKHHNNHYNQSFSKLDQEEVIKFKDIKVKQKQVSTNDLAVYKTTKKHKISVGSGVPKLSAHSGGSDQKQKSNNESPEKVAVYQEDIVQKFEDQISNKSSPIKHLAKPEYNNFMEADEILENDDD</sequence>
<evidence type="ECO:0000313" key="6">
    <source>
        <dbReference type="EMBL" id="CDW77528.1"/>
    </source>
</evidence>
<dbReference type="Gene3D" id="3.40.630.10">
    <property type="entry name" value="Zn peptidases"/>
    <property type="match status" value="1"/>
</dbReference>
<evidence type="ECO:0000256" key="4">
    <source>
        <dbReference type="SAM" id="Phobius"/>
    </source>
</evidence>
<proteinExistence type="inferred from homology"/>
<dbReference type="SUPFAM" id="SSF53187">
    <property type="entry name" value="Zn-dependent exopeptidases"/>
    <property type="match status" value="1"/>
</dbReference>
<keyword evidence="6" id="KW-0645">Protease</keyword>
<gene>
    <name evidence="6" type="primary">Contig10895.g11649</name>
    <name evidence="6" type="ORF">STYLEM_6491</name>
</gene>
<keyword evidence="6" id="KW-0121">Carboxypeptidase</keyword>
<dbReference type="InParanoid" id="A0A078A9Q6"/>
<dbReference type="PANTHER" id="PTHR11705">
    <property type="entry name" value="PROTEASE FAMILY M14 CARBOXYPEPTIDASE A,B"/>
    <property type="match status" value="1"/>
</dbReference>
<dbReference type="Proteomes" id="UP000039865">
    <property type="component" value="Unassembled WGS sequence"/>
</dbReference>
<comment type="cofactor">
    <cofactor evidence="1">
        <name>Zn(2+)</name>
        <dbReference type="ChEBI" id="CHEBI:29105"/>
    </cofactor>
</comment>
<dbReference type="EMBL" id="CCKQ01006237">
    <property type="protein sequence ID" value="CDW77528.1"/>
    <property type="molecule type" value="Genomic_DNA"/>
</dbReference>
<comment type="similarity">
    <text evidence="2">Belongs to the peptidase M14 family.</text>
</comment>
<evidence type="ECO:0000259" key="5">
    <source>
        <dbReference type="Pfam" id="PF00246"/>
    </source>
</evidence>
<protein>
    <submittedName>
        <fullName evidence="6">Carboxypeptidase t</fullName>
    </submittedName>
</protein>
<dbReference type="GO" id="GO:0006508">
    <property type="term" value="P:proteolysis"/>
    <property type="evidence" value="ECO:0007669"/>
    <property type="project" value="InterPro"/>
</dbReference>
<keyword evidence="6" id="KW-0378">Hydrolase</keyword>
<dbReference type="GO" id="GO:0008270">
    <property type="term" value="F:zinc ion binding"/>
    <property type="evidence" value="ECO:0007669"/>
    <property type="project" value="InterPro"/>
</dbReference>
<accession>A0A078A9Q6</accession>
<evidence type="ECO:0000313" key="7">
    <source>
        <dbReference type="Proteomes" id="UP000039865"/>
    </source>
</evidence>
<feature type="region of interest" description="Disordered" evidence="3">
    <location>
        <begin position="841"/>
        <end position="870"/>
    </location>
</feature>
<keyword evidence="4" id="KW-0472">Membrane</keyword>
<dbReference type="GO" id="GO:0005615">
    <property type="term" value="C:extracellular space"/>
    <property type="evidence" value="ECO:0007669"/>
    <property type="project" value="TreeGrafter"/>
</dbReference>
<reference evidence="6 7" key="1">
    <citation type="submission" date="2014-06" db="EMBL/GenBank/DDBJ databases">
        <authorList>
            <person name="Swart Estienne"/>
        </authorList>
    </citation>
    <scope>NUCLEOTIDE SEQUENCE [LARGE SCALE GENOMIC DNA]</scope>
    <source>
        <strain evidence="6 7">130c</strain>
    </source>
</reference>
<name>A0A078A9Q6_STYLE</name>
<dbReference type="OrthoDB" id="3626597at2759"/>
<feature type="transmembrane region" description="Helical" evidence="4">
    <location>
        <begin position="462"/>
        <end position="482"/>
    </location>
</feature>
<keyword evidence="4" id="KW-0812">Transmembrane</keyword>
<dbReference type="AlphaFoldDB" id="A0A078A9Q6"/>
<keyword evidence="7" id="KW-1185">Reference proteome</keyword>
<evidence type="ECO:0000256" key="2">
    <source>
        <dbReference type="ARBA" id="ARBA00005988"/>
    </source>
</evidence>